<protein>
    <submittedName>
        <fullName evidence="2">AAA family ATPase</fullName>
    </submittedName>
</protein>
<gene>
    <name evidence="2" type="ORF">H9894_00495</name>
</gene>
<dbReference type="Proteomes" id="UP000886752">
    <property type="component" value="Unassembled WGS sequence"/>
</dbReference>
<reference evidence="2" key="1">
    <citation type="journal article" date="2021" name="PeerJ">
        <title>Extensive microbial diversity within the chicken gut microbiome revealed by metagenomics and culture.</title>
        <authorList>
            <person name="Gilroy R."/>
            <person name="Ravi A."/>
            <person name="Getino M."/>
            <person name="Pursley I."/>
            <person name="Horton D.L."/>
            <person name="Alikhan N.F."/>
            <person name="Baker D."/>
            <person name="Gharbi K."/>
            <person name="Hall N."/>
            <person name="Watson M."/>
            <person name="Adriaenssens E.M."/>
            <person name="Foster-Nyarko E."/>
            <person name="Jarju S."/>
            <person name="Secka A."/>
            <person name="Antonio M."/>
            <person name="Oren A."/>
            <person name="Chaudhuri R.R."/>
            <person name="La Ragione R."/>
            <person name="Hildebrand F."/>
            <person name="Pallen M.J."/>
        </authorList>
    </citation>
    <scope>NUCLEOTIDE SEQUENCE</scope>
    <source>
        <strain evidence="2">ChiHecec2B26-446</strain>
    </source>
</reference>
<dbReference type="GO" id="GO:0016887">
    <property type="term" value="F:ATP hydrolysis activity"/>
    <property type="evidence" value="ECO:0007669"/>
    <property type="project" value="InterPro"/>
</dbReference>
<dbReference type="InterPro" id="IPR027417">
    <property type="entry name" value="P-loop_NTPase"/>
</dbReference>
<dbReference type="PANTHER" id="PTHR32182:SF22">
    <property type="entry name" value="ATP-DEPENDENT ENDONUCLEASE, OLD FAMILY-RELATED"/>
    <property type="match status" value="1"/>
</dbReference>
<accession>A0A9D1PTX0</accession>
<sequence>MGANGAGKSNFLEFFALLRAMCGFSLPFLPVSGLANYSAVHGGCERILHNGSRTTSSLTASLEIEGTTFSLELLPTVDDELVFARHDGTLFHDGSRTHGGRSGQRSFKVISDSNLRDRQGLLYRAIASWQLFHFQATDLASGVRKSSDVADTAYLRPDASNLAAFLLHLYETEPESYQEIVRAIRLVAPYFDDFEFKKQPGDRIRLFWRAVHSDYVLGAHQFSDGTLRYIALATAFLQPNPPSIMLVDEPELGQHPQGLAFLGGMVQTLPPTTKVILATQSPAFLDFFEPEDVVVVRRQNGASVFERLKGAEYENWLCDYSLGDLWRKNVICAGPETEYMCGANHD</sequence>
<feature type="domain" description="ATPase AAA-type core" evidence="1">
    <location>
        <begin position="2"/>
        <end position="286"/>
    </location>
</feature>
<comment type="caution">
    <text evidence="2">The sequence shown here is derived from an EMBL/GenBank/DDBJ whole genome shotgun (WGS) entry which is preliminary data.</text>
</comment>
<reference evidence="2" key="2">
    <citation type="submission" date="2021-04" db="EMBL/GenBank/DDBJ databases">
        <authorList>
            <person name="Gilroy R."/>
        </authorList>
    </citation>
    <scope>NUCLEOTIDE SEQUENCE</scope>
    <source>
        <strain evidence="2">ChiHecec2B26-446</strain>
    </source>
</reference>
<dbReference type="GO" id="GO:0000731">
    <property type="term" value="P:DNA synthesis involved in DNA repair"/>
    <property type="evidence" value="ECO:0007669"/>
    <property type="project" value="TreeGrafter"/>
</dbReference>
<dbReference type="InterPro" id="IPR003959">
    <property type="entry name" value="ATPase_AAA_core"/>
</dbReference>
<dbReference type="PIRSF" id="PIRSF029347">
    <property type="entry name" value="RecF"/>
    <property type="match status" value="1"/>
</dbReference>
<dbReference type="GO" id="GO:0006302">
    <property type="term" value="P:double-strand break repair"/>
    <property type="evidence" value="ECO:0007669"/>
    <property type="project" value="TreeGrafter"/>
</dbReference>
<dbReference type="Gene3D" id="3.40.50.300">
    <property type="entry name" value="P-loop containing nucleotide triphosphate hydrolases"/>
    <property type="match status" value="1"/>
</dbReference>
<name>A0A9D1PTX0_9BACT</name>
<dbReference type="EMBL" id="DXHV01000007">
    <property type="protein sequence ID" value="HIV99666.1"/>
    <property type="molecule type" value="Genomic_DNA"/>
</dbReference>
<dbReference type="InterPro" id="IPR014555">
    <property type="entry name" value="RecF-like"/>
</dbReference>
<organism evidence="2 3">
    <name type="scientific">Candidatus Desulfovibrio intestinipullorum</name>
    <dbReference type="NCBI Taxonomy" id="2838536"/>
    <lineage>
        <taxon>Bacteria</taxon>
        <taxon>Pseudomonadati</taxon>
        <taxon>Thermodesulfobacteriota</taxon>
        <taxon>Desulfovibrionia</taxon>
        <taxon>Desulfovibrionales</taxon>
        <taxon>Desulfovibrionaceae</taxon>
        <taxon>Desulfovibrio</taxon>
    </lineage>
</organism>
<proteinExistence type="predicted"/>
<dbReference type="PANTHER" id="PTHR32182">
    <property type="entry name" value="DNA REPLICATION AND REPAIR PROTEIN RECF"/>
    <property type="match status" value="1"/>
</dbReference>
<dbReference type="GO" id="GO:0005524">
    <property type="term" value="F:ATP binding"/>
    <property type="evidence" value="ECO:0007669"/>
    <property type="project" value="InterPro"/>
</dbReference>
<dbReference type="Pfam" id="PF13304">
    <property type="entry name" value="AAA_21"/>
    <property type="match status" value="1"/>
</dbReference>
<evidence type="ECO:0000313" key="2">
    <source>
        <dbReference type="EMBL" id="HIV99666.1"/>
    </source>
</evidence>
<dbReference type="SUPFAM" id="SSF52540">
    <property type="entry name" value="P-loop containing nucleoside triphosphate hydrolases"/>
    <property type="match status" value="1"/>
</dbReference>
<dbReference type="AlphaFoldDB" id="A0A9D1PTX0"/>
<evidence type="ECO:0000259" key="1">
    <source>
        <dbReference type="Pfam" id="PF13304"/>
    </source>
</evidence>
<evidence type="ECO:0000313" key="3">
    <source>
        <dbReference type="Proteomes" id="UP000886752"/>
    </source>
</evidence>